<dbReference type="AlphaFoldDB" id="A0A3P3XVC3"/>
<proteinExistence type="predicted"/>
<reference evidence="2" key="1">
    <citation type="submission" date="2017-02" db="EMBL/GenBank/DDBJ databases">
        <authorList>
            <person name="Regsiter A."/>
            <person name="William W."/>
        </authorList>
    </citation>
    <scope>NUCLEOTIDE SEQUENCE</scope>
    <source>
        <strain evidence="2">BdmA 4</strain>
    </source>
</reference>
<gene>
    <name evidence="2" type="ORF">SPIRO4BDMA_80150</name>
</gene>
<name>A0A3P3XVC3_9SPIR</name>
<feature type="domain" description="TP-1001-like C-terminal" evidence="1">
    <location>
        <begin position="144"/>
        <end position="327"/>
    </location>
</feature>
<protein>
    <recommendedName>
        <fullName evidence="1">TP-1001-like C-terminal domain-containing protein</fullName>
    </recommendedName>
</protein>
<sequence>MSQKGKIRDQNEARRSMAVSARLCRKSLMLGLLSWIIVSCAPPGIESAVLGDIRPPIVKSAQLENAREFVLEFDEPVQVREGSFSAEPKNFIVSAESAEGIVNISFEPQPTPGEAVILAGNVQDLCGNSTHVQVQFKGYNDRPAALLLTEVQTAKNTSKKSPHRDYVELYVKEAGNLGGMFVQWASSAKTMRYDFPGCEVSAGEVIVLHLAPEGIADERNESGNDLGLSGGIDATPAGRDFWSDAGGLPDASGAVSVYGREGAAPVDGLFYAESSKTGTVESSRLVALVQELADAGRWHFDSPPKWENALLWKPSATRPLLRTTTSAYGASAWGVGESGSQSPGFVAR</sequence>
<evidence type="ECO:0000259" key="1">
    <source>
        <dbReference type="Pfam" id="PF26342"/>
    </source>
</evidence>
<evidence type="ECO:0000313" key="2">
    <source>
        <dbReference type="EMBL" id="SLM20043.1"/>
    </source>
</evidence>
<accession>A0A3P3XVC3</accession>
<dbReference type="Pfam" id="PF26342">
    <property type="entry name" value="TP_1001_2nd"/>
    <property type="match status" value="1"/>
</dbReference>
<organism evidence="2">
    <name type="scientific">uncultured spirochete</name>
    <dbReference type="NCBI Taxonomy" id="156406"/>
    <lineage>
        <taxon>Bacteria</taxon>
        <taxon>Pseudomonadati</taxon>
        <taxon>Spirochaetota</taxon>
        <taxon>Spirochaetia</taxon>
        <taxon>Spirochaetales</taxon>
        <taxon>environmental samples</taxon>
    </lineage>
</organism>
<dbReference type="EMBL" id="FWDO01000008">
    <property type="protein sequence ID" value="SLM20043.1"/>
    <property type="molecule type" value="Genomic_DNA"/>
</dbReference>
<dbReference type="InterPro" id="IPR058683">
    <property type="entry name" value="TP_1001-like_C"/>
</dbReference>